<dbReference type="PANTHER" id="PTHR24260">
    <property type="match status" value="1"/>
</dbReference>
<keyword evidence="6" id="KW-1015">Disulfide bond</keyword>
<dbReference type="FunFam" id="2.40.10.10:FF:000028">
    <property type="entry name" value="Serine protease easter"/>
    <property type="match status" value="1"/>
</dbReference>
<dbReference type="InterPro" id="IPR009003">
    <property type="entry name" value="Peptidase_S1_PA"/>
</dbReference>
<keyword evidence="15" id="KW-1185">Reference proteome</keyword>
<keyword evidence="3 10" id="KW-0732">Signal</keyword>
<dbReference type="Proteomes" id="UP000327044">
    <property type="component" value="Unassembled WGS sequence"/>
</dbReference>
<dbReference type="PROSITE" id="PS51888">
    <property type="entry name" value="CLIP"/>
    <property type="match status" value="1"/>
</dbReference>
<dbReference type="InterPro" id="IPR022700">
    <property type="entry name" value="CLIP"/>
</dbReference>
<dbReference type="InterPro" id="IPR051333">
    <property type="entry name" value="CLIP_Serine_Protease"/>
</dbReference>
<comment type="domain">
    <text evidence="10">The clip domain consists of 35-55 residues which are 'knitted' together usually by 3 conserved disulfide bonds forming a clip-like compact structure.</text>
</comment>
<dbReference type="InterPro" id="IPR001254">
    <property type="entry name" value="Trypsin_dom"/>
</dbReference>
<evidence type="ECO:0000313" key="15">
    <source>
        <dbReference type="Proteomes" id="UP000327044"/>
    </source>
</evidence>
<evidence type="ECO:0000256" key="5">
    <source>
        <dbReference type="ARBA" id="ARBA00022825"/>
    </source>
</evidence>
<dbReference type="Gene3D" id="3.30.1640.30">
    <property type="match status" value="1"/>
</dbReference>
<feature type="signal peptide" evidence="10">
    <location>
        <begin position="1"/>
        <end position="25"/>
    </location>
</feature>
<dbReference type="Pfam" id="PF12032">
    <property type="entry name" value="CLIP"/>
    <property type="match status" value="1"/>
</dbReference>
<dbReference type="GO" id="GO:0004252">
    <property type="term" value="F:serine-type endopeptidase activity"/>
    <property type="evidence" value="ECO:0007669"/>
    <property type="project" value="UniProtKB-UniRule"/>
</dbReference>
<dbReference type="PRINTS" id="PR00722">
    <property type="entry name" value="CHYMOTRYPSIN"/>
</dbReference>
<reference evidence="14 15" key="2">
    <citation type="journal article" date="2018" name="Elife">
        <title>Firefly genomes illuminate parallel origins of bioluminescence in beetles.</title>
        <authorList>
            <person name="Fallon T.R."/>
            <person name="Lower S.E."/>
            <person name="Chang C.H."/>
            <person name="Bessho-Uehara M."/>
            <person name="Martin G.J."/>
            <person name="Bewick A.J."/>
            <person name="Behringer M."/>
            <person name="Debat H.J."/>
            <person name="Wong I."/>
            <person name="Day J.C."/>
            <person name="Suvorov A."/>
            <person name="Silva C.J."/>
            <person name="Stanger-Hall K.F."/>
            <person name="Hall D.W."/>
            <person name="Schmitz R.J."/>
            <person name="Nelson D.R."/>
            <person name="Lewis S.M."/>
            <person name="Shigenobu S."/>
            <person name="Bybee S.M."/>
            <person name="Larracuente A.M."/>
            <person name="Oba Y."/>
            <person name="Weng J.K."/>
        </authorList>
    </citation>
    <scope>NUCLEOTIDE SEQUENCE [LARGE SCALE GENOMIC DNA]</scope>
    <source>
        <strain evidence="14">1611_PpyrPB1</strain>
        <tissue evidence="14">Whole body</tissue>
    </source>
</reference>
<dbReference type="SMART" id="SM00020">
    <property type="entry name" value="Tryp_SPc"/>
    <property type="match status" value="1"/>
</dbReference>
<evidence type="ECO:0000256" key="10">
    <source>
        <dbReference type="RuleBase" id="RU366078"/>
    </source>
</evidence>
<feature type="domain" description="Clip" evidence="12">
    <location>
        <begin position="33"/>
        <end position="87"/>
    </location>
</feature>
<feature type="domain" description="Peptidase S1" evidence="11">
    <location>
        <begin position="130"/>
        <end position="386"/>
    </location>
</feature>
<evidence type="ECO:0000259" key="11">
    <source>
        <dbReference type="PROSITE" id="PS50240"/>
    </source>
</evidence>
<dbReference type="InterPro" id="IPR038565">
    <property type="entry name" value="CLIP_sf"/>
</dbReference>
<evidence type="ECO:0000256" key="9">
    <source>
        <dbReference type="RuleBase" id="RU363034"/>
    </source>
</evidence>
<evidence type="ECO:0000256" key="2">
    <source>
        <dbReference type="ARBA" id="ARBA00022670"/>
    </source>
</evidence>
<dbReference type="OrthoDB" id="547031at2759"/>
<evidence type="ECO:0000313" key="13">
    <source>
        <dbReference type="EMBL" id="JAV73006.1"/>
    </source>
</evidence>
<dbReference type="InterPro" id="IPR033116">
    <property type="entry name" value="TRYPSIN_SER"/>
</dbReference>
<comment type="similarity">
    <text evidence="8 10">Belongs to the peptidase S1 family. CLIP subfamily.</text>
</comment>
<evidence type="ECO:0000256" key="1">
    <source>
        <dbReference type="ARBA" id="ARBA00004239"/>
    </source>
</evidence>
<dbReference type="PROSITE" id="PS50240">
    <property type="entry name" value="TRYPSIN_DOM"/>
    <property type="match status" value="1"/>
</dbReference>
<dbReference type="InterPro" id="IPR001314">
    <property type="entry name" value="Peptidase_S1A"/>
</dbReference>
<dbReference type="InterPro" id="IPR043504">
    <property type="entry name" value="Peptidase_S1_PA_chymotrypsin"/>
</dbReference>
<dbReference type="GO" id="GO:0006508">
    <property type="term" value="P:proteolysis"/>
    <property type="evidence" value="ECO:0007669"/>
    <property type="project" value="UniProtKB-KW"/>
</dbReference>
<dbReference type="EMBL" id="GEZM01055599">
    <property type="protein sequence ID" value="JAV73006.1"/>
    <property type="molecule type" value="Transcribed_RNA"/>
</dbReference>
<dbReference type="AlphaFoldDB" id="A0A1Y1LN40"/>
<accession>A0A1Y1LN40</accession>
<feature type="chain" id="PRO_5011907391" description="CLIP domain-containing serine protease" evidence="10">
    <location>
        <begin position="26"/>
        <end position="387"/>
    </location>
</feature>
<keyword evidence="2 9" id="KW-0645">Protease</keyword>
<gene>
    <name evidence="14" type="ORF">PPYR_01625</name>
</gene>
<evidence type="ECO:0000259" key="12">
    <source>
        <dbReference type="PROSITE" id="PS51888"/>
    </source>
</evidence>
<name>A0A1Y1LN40_PHOPY</name>
<evidence type="ECO:0000256" key="8">
    <source>
        <dbReference type="ARBA" id="ARBA00024195"/>
    </source>
</evidence>
<dbReference type="PROSITE" id="PS00135">
    <property type="entry name" value="TRYPSIN_SER"/>
    <property type="match status" value="1"/>
</dbReference>
<dbReference type="PANTHER" id="PTHR24260:SF140">
    <property type="entry name" value="SERINE PROTEASE GRASS"/>
    <property type="match status" value="1"/>
</dbReference>
<reference evidence="14" key="3">
    <citation type="submission" date="2019-08" db="EMBL/GenBank/DDBJ databases">
        <authorList>
            <consortium name="Photinus pyralis genome working group"/>
            <person name="Fallon T.R."/>
            <person name="Sander Lower S.E."/>
            <person name="Weng J.-K."/>
        </authorList>
    </citation>
    <scope>NUCLEOTIDE SEQUENCE</scope>
    <source>
        <strain evidence="14">1611_PpyrPB1</strain>
        <tissue evidence="14">Whole body</tissue>
    </source>
</reference>
<evidence type="ECO:0000256" key="7">
    <source>
        <dbReference type="ARBA" id="ARBA00023180"/>
    </source>
</evidence>
<dbReference type="CDD" id="cd00190">
    <property type="entry name" value="Tryp_SPc"/>
    <property type="match status" value="1"/>
</dbReference>
<dbReference type="InParanoid" id="A0A1Y1LN40"/>
<dbReference type="EMBL" id="VVIM01000001">
    <property type="protein sequence ID" value="KAB0804655.1"/>
    <property type="molecule type" value="Genomic_DNA"/>
</dbReference>
<keyword evidence="7" id="KW-0325">Glycoprotein</keyword>
<dbReference type="SUPFAM" id="SSF50494">
    <property type="entry name" value="Trypsin-like serine proteases"/>
    <property type="match status" value="1"/>
</dbReference>
<dbReference type="SMART" id="SM00680">
    <property type="entry name" value="CLIP"/>
    <property type="match status" value="1"/>
</dbReference>
<evidence type="ECO:0000256" key="3">
    <source>
        <dbReference type="ARBA" id="ARBA00022729"/>
    </source>
</evidence>
<evidence type="ECO:0000313" key="14">
    <source>
        <dbReference type="EMBL" id="KAB0804655.1"/>
    </source>
</evidence>
<reference evidence="13" key="1">
    <citation type="journal article" date="2016" name="Sci. Rep.">
        <title>Molecular characterization of firefly nuptial gifts: a multi-omics approach sheds light on postcopulatory sexual selection.</title>
        <authorList>
            <person name="Al-Wathiqui N."/>
            <person name="Fallon T.R."/>
            <person name="South A."/>
            <person name="Weng J.K."/>
            <person name="Lewis S.M."/>
        </authorList>
    </citation>
    <scope>NUCLEOTIDE SEQUENCE</scope>
</reference>
<organism evidence="13">
    <name type="scientific">Photinus pyralis</name>
    <name type="common">Common eastern firefly</name>
    <name type="synonym">Lampyris pyralis</name>
    <dbReference type="NCBI Taxonomy" id="7054"/>
    <lineage>
        <taxon>Eukaryota</taxon>
        <taxon>Metazoa</taxon>
        <taxon>Ecdysozoa</taxon>
        <taxon>Arthropoda</taxon>
        <taxon>Hexapoda</taxon>
        <taxon>Insecta</taxon>
        <taxon>Pterygota</taxon>
        <taxon>Neoptera</taxon>
        <taxon>Endopterygota</taxon>
        <taxon>Coleoptera</taxon>
        <taxon>Polyphaga</taxon>
        <taxon>Elateriformia</taxon>
        <taxon>Elateroidea</taxon>
        <taxon>Lampyridae</taxon>
        <taxon>Lampyrinae</taxon>
        <taxon>Photinus</taxon>
    </lineage>
</organism>
<dbReference type="EC" id="3.4.21.-" evidence="9"/>
<dbReference type="Gene3D" id="2.40.10.10">
    <property type="entry name" value="Trypsin-like serine proteases"/>
    <property type="match status" value="2"/>
</dbReference>
<sequence>MGSSFAQNLFWCVIAVLVMGQLSEAHWGIDDDGCITPNGNPGICTKIYSCYNIIEYMKTITKITPEISDALFKYYCGVEGNAVKVCCADEPIVFPRSIVDENSETSKLERDYKLSLLPSNCGFLNTQNYIVGGSKTSIFDYPWMALLGYKEGDDVKFRCGGTIINENYILTAAHCFQEKPVVVRLGEHNIDTPIDCETMSMDKAYKVCAPPVQDIAIAELIPHPQFSSSLKSNDIALIRLAQPVNTSVETAKPICLPVTNESRNRNYVNDNFIVTGWGLTERKQPSPEKLKVDLPVLSISNCTSTYKLLSVNIDANQQFCVGGQIKKDSCNGDSGGPLQNVVSYQNDIRFTQYGIVSYGPRSCGQGLPSVYTRVDYYTDWILSVIRP</sequence>
<keyword evidence="4 9" id="KW-0378">Hydrolase</keyword>
<dbReference type="Pfam" id="PF00089">
    <property type="entry name" value="Trypsin"/>
    <property type="match status" value="1"/>
</dbReference>
<comment type="subcellular location">
    <subcellularLocation>
        <location evidence="1">Secreted</location>
        <location evidence="1">Extracellular space</location>
    </subcellularLocation>
</comment>
<dbReference type="GO" id="GO:0005576">
    <property type="term" value="C:extracellular region"/>
    <property type="evidence" value="ECO:0007669"/>
    <property type="project" value="UniProtKB-SubCell"/>
</dbReference>
<evidence type="ECO:0000256" key="6">
    <source>
        <dbReference type="ARBA" id="ARBA00023157"/>
    </source>
</evidence>
<dbReference type="EMBL" id="GEZM01055598">
    <property type="protein sequence ID" value="JAV73007.1"/>
    <property type="molecule type" value="Transcribed_RNA"/>
</dbReference>
<evidence type="ECO:0000256" key="4">
    <source>
        <dbReference type="ARBA" id="ARBA00022801"/>
    </source>
</evidence>
<keyword evidence="5 9" id="KW-0720">Serine protease</keyword>
<dbReference type="FunFam" id="2.40.10.10:FF:000036">
    <property type="entry name" value="Trypsin beta"/>
    <property type="match status" value="1"/>
</dbReference>
<proteinExistence type="inferred from homology"/>
<dbReference type="PROSITE" id="PS00134">
    <property type="entry name" value="TRYPSIN_HIS"/>
    <property type="match status" value="1"/>
</dbReference>
<dbReference type="InterPro" id="IPR018114">
    <property type="entry name" value="TRYPSIN_HIS"/>
</dbReference>
<protein>
    <recommendedName>
        <fullName evidence="10">CLIP domain-containing serine protease</fullName>
        <ecNumber evidence="9">3.4.21.-</ecNumber>
    </recommendedName>
</protein>
<keyword evidence="10" id="KW-0964">Secreted</keyword>